<dbReference type="OrthoDB" id="1621678at2759"/>
<accession>A0A8K0JEF0</accession>
<protein>
    <recommendedName>
        <fullName evidence="4">HpcH/HpaI aldolase/citrate lyase domain-containing protein</fullName>
    </recommendedName>
</protein>
<reference evidence="2" key="1">
    <citation type="submission" date="2020-04" db="EMBL/GenBank/DDBJ databases">
        <title>Analysis of mating type loci in Filobasidium floriforme.</title>
        <authorList>
            <person name="Nowrousian M."/>
        </authorList>
    </citation>
    <scope>NUCLEOTIDE SEQUENCE</scope>
    <source>
        <strain evidence="2">CBS 6242</strain>
    </source>
</reference>
<sequence>MPSLDISHTTSLASNGNSMTNGKSKSSTQQPLPEAHQKALDACRVNLIKERLSHRQLCHSLSVRFVKDPEIAVMAADAGFQGILVDLEHSTLNLADAAAISCACLCRILLFSNTSIVLRTIDRMEQ</sequence>
<evidence type="ECO:0000313" key="3">
    <source>
        <dbReference type="Proteomes" id="UP000812966"/>
    </source>
</evidence>
<evidence type="ECO:0000313" key="2">
    <source>
        <dbReference type="EMBL" id="KAG7527510.1"/>
    </source>
</evidence>
<feature type="region of interest" description="Disordered" evidence="1">
    <location>
        <begin position="1"/>
        <end position="36"/>
    </location>
</feature>
<dbReference type="AlphaFoldDB" id="A0A8K0JEF0"/>
<feature type="compositionally biased region" description="Polar residues" evidence="1">
    <location>
        <begin position="1"/>
        <end position="31"/>
    </location>
</feature>
<gene>
    <name evidence="2" type="ORF">FFLO_06856</name>
</gene>
<dbReference type="Proteomes" id="UP000812966">
    <property type="component" value="Unassembled WGS sequence"/>
</dbReference>
<dbReference type="SUPFAM" id="SSF51621">
    <property type="entry name" value="Phosphoenolpyruvate/pyruvate domain"/>
    <property type="match status" value="1"/>
</dbReference>
<evidence type="ECO:0000256" key="1">
    <source>
        <dbReference type="SAM" id="MobiDB-lite"/>
    </source>
</evidence>
<evidence type="ECO:0008006" key="4">
    <source>
        <dbReference type="Google" id="ProtNLM"/>
    </source>
</evidence>
<dbReference type="GO" id="GO:0003824">
    <property type="term" value="F:catalytic activity"/>
    <property type="evidence" value="ECO:0007669"/>
    <property type="project" value="InterPro"/>
</dbReference>
<organism evidence="2 3">
    <name type="scientific">Filobasidium floriforme</name>
    <dbReference type="NCBI Taxonomy" id="5210"/>
    <lineage>
        <taxon>Eukaryota</taxon>
        <taxon>Fungi</taxon>
        <taxon>Dikarya</taxon>
        <taxon>Basidiomycota</taxon>
        <taxon>Agaricomycotina</taxon>
        <taxon>Tremellomycetes</taxon>
        <taxon>Filobasidiales</taxon>
        <taxon>Filobasidiaceae</taxon>
        <taxon>Filobasidium</taxon>
    </lineage>
</organism>
<dbReference type="InterPro" id="IPR040442">
    <property type="entry name" value="Pyrv_kinase-like_dom_sf"/>
</dbReference>
<keyword evidence="3" id="KW-1185">Reference proteome</keyword>
<dbReference type="EMBL" id="JABELV010000274">
    <property type="protein sequence ID" value="KAG7527510.1"/>
    <property type="molecule type" value="Genomic_DNA"/>
</dbReference>
<comment type="caution">
    <text evidence="2">The sequence shown here is derived from an EMBL/GenBank/DDBJ whole genome shotgun (WGS) entry which is preliminary data.</text>
</comment>
<name>A0A8K0JEF0_9TREE</name>
<dbReference type="Gene3D" id="3.20.20.60">
    <property type="entry name" value="Phosphoenolpyruvate-binding domains"/>
    <property type="match status" value="1"/>
</dbReference>
<dbReference type="InterPro" id="IPR015813">
    <property type="entry name" value="Pyrv/PenolPyrv_kinase-like_dom"/>
</dbReference>
<proteinExistence type="predicted"/>